<dbReference type="eggNOG" id="COG2207">
    <property type="taxonomic scope" value="Bacteria"/>
</dbReference>
<dbReference type="AlphaFoldDB" id="A1ZIH3"/>
<accession>A1ZIH3</accession>
<evidence type="ECO:0000313" key="5">
    <source>
        <dbReference type="EMBL" id="EAY29841.1"/>
    </source>
</evidence>
<evidence type="ECO:0000256" key="3">
    <source>
        <dbReference type="ARBA" id="ARBA00023163"/>
    </source>
</evidence>
<reference evidence="5 6" key="1">
    <citation type="submission" date="2007-01" db="EMBL/GenBank/DDBJ databases">
        <authorList>
            <person name="Haygood M."/>
            <person name="Podell S."/>
            <person name="Anderson C."/>
            <person name="Hopkinson B."/>
            <person name="Roe K."/>
            <person name="Barbeau K."/>
            <person name="Gaasterland T."/>
            <person name="Ferriera S."/>
            <person name="Johnson J."/>
            <person name="Kravitz S."/>
            <person name="Beeson K."/>
            <person name="Sutton G."/>
            <person name="Rogers Y.-H."/>
            <person name="Friedman R."/>
            <person name="Frazier M."/>
            <person name="Venter J.C."/>
        </authorList>
    </citation>
    <scope>NUCLEOTIDE SEQUENCE [LARGE SCALE GENOMIC DNA]</scope>
    <source>
        <strain evidence="5 6">ATCC 23134</strain>
    </source>
</reference>
<dbReference type="GO" id="GO:0003700">
    <property type="term" value="F:DNA-binding transcription factor activity"/>
    <property type="evidence" value="ECO:0007669"/>
    <property type="project" value="InterPro"/>
</dbReference>
<protein>
    <submittedName>
        <fullName evidence="5">Putative regulatory protein</fullName>
    </submittedName>
</protein>
<dbReference type="PANTHER" id="PTHR43280:SF2">
    <property type="entry name" value="HTH-TYPE TRANSCRIPTIONAL REGULATOR EXSA"/>
    <property type="match status" value="1"/>
</dbReference>
<dbReference type="PANTHER" id="PTHR43280">
    <property type="entry name" value="ARAC-FAMILY TRANSCRIPTIONAL REGULATOR"/>
    <property type="match status" value="1"/>
</dbReference>
<keyword evidence="3" id="KW-0804">Transcription</keyword>
<dbReference type="OrthoDB" id="952277at2"/>
<keyword evidence="1" id="KW-0805">Transcription regulation</keyword>
<dbReference type="EMBL" id="AAWS01000009">
    <property type="protein sequence ID" value="EAY29841.1"/>
    <property type="molecule type" value="Genomic_DNA"/>
</dbReference>
<name>A1ZIH3_MICM2</name>
<keyword evidence="2" id="KW-0238">DNA-binding</keyword>
<dbReference type="InterPro" id="IPR018060">
    <property type="entry name" value="HTH_AraC"/>
</dbReference>
<organism evidence="5 6">
    <name type="scientific">Microscilla marina ATCC 23134</name>
    <dbReference type="NCBI Taxonomy" id="313606"/>
    <lineage>
        <taxon>Bacteria</taxon>
        <taxon>Pseudomonadati</taxon>
        <taxon>Bacteroidota</taxon>
        <taxon>Cytophagia</taxon>
        <taxon>Cytophagales</taxon>
        <taxon>Microscillaceae</taxon>
        <taxon>Microscilla</taxon>
    </lineage>
</organism>
<dbReference type="Pfam" id="PF12833">
    <property type="entry name" value="HTH_18"/>
    <property type="match status" value="1"/>
</dbReference>
<evidence type="ECO:0000256" key="1">
    <source>
        <dbReference type="ARBA" id="ARBA00023015"/>
    </source>
</evidence>
<dbReference type="InterPro" id="IPR009057">
    <property type="entry name" value="Homeodomain-like_sf"/>
</dbReference>
<dbReference type="Gene3D" id="1.10.10.60">
    <property type="entry name" value="Homeodomain-like"/>
    <property type="match status" value="1"/>
</dbReference>
<gene>
    <name evidence="5" type="ORF">M23134_05714</name>
</gene>
<dbReference type="GO" id="GO:0043565">
    <property type="term" value="F:sequence-specific DNA binding"/>
    <property type="evidence" value="ECO:0007669"/>
    <property type="project" value="InterPro"/>
</dbReference>
<dbReference type="Proteomes" id="UP000004095">
    <property type="component" value="Unassembled WGS sequence"/>
</dbReference>
<evidence type="ECO:0000313" key="6">
    <source>
        <dbReference type="Proteomes" id="UP000004095"/>
    </source>
</evidence>
<keyword evidence="6" id="KW-1185">Reference proteome</keyword>
<dbReference type="PROSITE" id="PS01124">
    <property type="entry name" value="HTH_ARAC_FAMILY_2"/>
    <property type="match status" value="1"/>
</dbReference>
<dbReference type="SMART" id="SM00342">
    <property type="entry name" value="HTH_ARAC"/>
    <property type="match status" value="1"/>
</dbReference>
<proteinExistence type="predicted"/>
<evidence type="ECO:0000256" key="2">
    <source>
        <dbReference type="ARBA" id="ARBA00023125"/>
    </source>
</evidence>
<feature type="domain" description="HTH araC/xylS-type" evidence="4">
    <location>
        <begin position="100"/>
        <end position="179"/>
    </location>
</feature>
<evidence type="ECO:0000259" key="4">
    <source>
        <dbReference type="PROSITE" id="PS01124"/>
    </source>
</evidence>
<dbReference type="RefSeq" id="WP_004155680.1">
    <property type="nucleotide sequence ID" value="NZ_AAWS01000009.1"/>
</dbReference>
<sequence length="190" mass="22171">MEDHYLIHIKNMVCARCITSVKDILTDLAILYQKVSLGEIILKKELTDTEQKNLNEKLLEVGFELLQSTKSTLISRIKTLLIEQIHYQEEPLAVNYSTFLAEKLHQEYGYLSRLFSSVEGVTIEKYIAQQRIEKVKELLFYNELTLSEIAFQMHYSSTAHLSAQFKKQTGMTPTQFKKEKSFQRRSLDQI</sequence>
<dbReference type="SUPFAM" id="SSF46689">
    <property type="entry name" value="Homeodomain-like"/>
    <property type="match status" value="1"/>
</dbReference>
<comment type="caution">
    <text evidence="5">The sequence shown here is derived from an EMBL/GenBank/DDBJ whole genome shotgun (WGS) entry which is preliminary data.</text>
</comment>